<dbReference type="Proteomes" id="UP001152798">
    <property type="component" value="Chromosome 3"/>
</dbReference>
<dbReference type="OrthoDB" id="6624558at2759"/>
<gene>
    <name evidence="1" type="ORF">NEZAVI_LOCUS7158</name>
</gene>
<protein>
    <submittedName>
        <fullName evidence="1">Uncharacterized protein</fullName>
    </submittedName>
</protein>
<organism evidence="1 2">
    <name type="scientific">Nezara viridula</name>
    <name type="common">Southern green stink bug</name>
    <name type="synonym">Cimex viridulus</name>
    <dbReference type="NCBI Taxonomy" id="85310"/>
    <lineage>
        <taxon>Eukaryota</taxon>
        <taxon>Metazoa</taxon>
        <taxon>Ecdysozoa</taxon>
        <taxon>Arthropoda</taxon>
        <taxon>Hexapoda</taxon>
        <taxon>Insecta</taxon>
        <taxon>Pterygota</taxon>
        <taxon>Neoptera</taxon>
        <taxon>Paraneoptera</taxon>
        <taxon>Hemiptera</taxon>
        <taxon>Heteroptera</taxon>
        <taxon>Panheteroptera</taxon>
        <taxon>Pentatomomorpha</taxon>
        <taxon>Pentatomoidea</taxon>
        <taxon>Pentatomidae</taxon>
        <taxon>Pentatominae</taxon>
        <taxon>Nezara</taxon>
    </lineage>
</organism>
<dbReference type="EMBL" id="OV725079">
    <property type="protein sequence ID" value="CAH1397308.1"/>
    <property type="molecule type" value="Genomic_DNA"/>
</dbReference>
<reference evidence="1" key="1">
    <citation type="submission" date="2022-01" db="EMBL/GenBank/DDBJ databases">
        <authorList>
            <person name="King R."/>
        </authorList>
    </citation>
    <scope>NUCLEOTIDE SEQUENCE</scope>
</reference>
<accession>A0A9P0H8E8</accession>
<keyword evidence="2" id="KW-1185">Reference proteome</keyword>
<dbReference type="AlphaFoldDB" id="A0A9P0H8E8"/>
<sequence>MSKNLVSRYWLSSSDSESSCNEEGNEVIIGFAPEEGEKYKNCIDIVMKTQKMQGTIRMALNPTLEEILTDFFVTLEEWKKKESAMLHCDGNQFRKKKFMHSKRR</sequence>
<proteinExistence type="predicted"/>
<name>A0A9P0H8E8_NEZVI</name>
<evidence type="ECO:0000313" key="1">
    <source>
        <dbReference type="EMBL" id="CAH1397308.1"/>
    </source>
</evidence>
<evidence type="ECO:0000313" key="2">
    <source>
        <dbReference type="Proteomes" id="UP001152798"/>
    </source>
</evidence>